<evidence type="ECO:0000313" key="4">
    <source>
        <dbReference type="Proteomes" id="UP000624709"/>
    </source>
</evidence>
<feature type="transmembrane region" description="Helical" evidence="2">
    <location>
        <begin position="119"/>
        <end position="140"/>
    </location>
</feature>
<feature type="transmembrane region" description="Helical" evidence="2">
    <location>
        <begin position="186"/>
        <end position="203"/>
    </location>
</feature>
<accession>A0ABQ4B445</accession>
<reference evidence="3 4" key="1">
    <citation type="submission" date="2021-01" db="EMBL/GenBank/DDBJ databases">
        <title>Whole genome shotgun sequence of Actinoplanes palleronii NBRC 14916.</title>
        <authorList>
            <person name="Komaki H."/>
            <person name="Tamura T."/>
        </authorList>
    </citation>
    <scope>NUCLEOTIDE SEQUENCE [LARGE SCALE GENOMIC DNA]</scope>
    <source>
        <strain evidence="3 4">NBRC 14916</strain>
    </source>
</reference>
<keyword evidence="2" id="KW-0812">Transmembrane</keyword>
<feature type="transmembrane region" description="Helical" evidence="2">
    <location>
        <begin position="147"/>
        <end position="166"/>
    </location>
</feature>
<feature type="region of interest" description="Disordered" evidence="1">
    <location>
        <begin position="1"/>
        <end position="77"/>
    </location>
</feature>
<comment type="caution">
    <text evidence="3">The sequence shown here is derived from an EMBL/GenBank/DDBJ whole genome shotgun (WGS) entry which is preliminary data.</text>
</comment>
<evidence type="ECO:0000313" key="3">
    <source>
        <dbReference type="EMBL" id="GIE65435.1"/>
    </source>
</evidence>
<dbReference type="Proteomes" id="UP000624709">
    <property type="component" value="Unassembled WGS sequence"/>
</dbReference>
<dbReference type="EMBL" id="BOMS01000019">
    <property type="protein sequence ID" value="GIE65435.1"/>
    <property type="molecule type" value="Genomic_DNA"/>
</dbReference>
<name>A0ABQ4B445_9ACTN</name>
<evidence type="ECO:0000256" key="1">
    <source>
        <dbReference type="SAM" id="MobiDB-lite"/>
    </source>
</evidence>
<protein>
    <recommendedName>
        <fullName evidence="5">Integral membrane protein</fullName>
    </recommendedName>
</protein>
<evidence type="ECO:0008006" key="5">
    <source>
        <dbReference type="Google" id="ProtNLM"/>
    </source>
</evidence>
<keyword evidence="4" id="KW-1185">Reference proteome</keyword>
<organism evidence="3 4">
    <name type="scientific">Actinoplanes palleronii</name>
    <dbReference type="NCBI Taxonomy" id="113570"/>
    <lineage>
        <taxon>Bacteria</taxon>
        <taxon>Bacillati</taxon>
        <taxon>Actinomycetota</taxon>
        <taxon>Actinomycetes</taxon>
        <taxon>Micromonosporales</taxon>
        <taxon>Micromonosporaceae</taxon>
        <taxon>Actinoplanes</taxon>
    </lineage>
</organism>
<feature type="compositionally biased region" description="Pro residues" evidence="1">
    <location>
        <begin position="32"/>
        <end position="70"/>
    </location>
</feature>
<feature type="compositionally biased region" description="Pro residues" evidence="1">
    <location>
        <begin position="7"/>
        <end position="23"/>
    </location>
</feature>
<evidence type="ECO:0000256" key="2">
    <source>
        <dbReference type="SAM" id="Phobius"/>
    </source>
</evidence>
<keyword evidence="2" id="KW-1133">Transmembrane helix</keyword>
<sequence length="212" mass="21126">MSSDPSPGTPPPATPSPAAPSPAVPSSAAPSPAVPSPAVPSPAVPSPAVPSPAAPSPAVPSPAAPSPAAPSPAAKARPRDAALGTGLGRVLLLVYGTFALSASARALVQITTHFGEAPLAYLLSGLAGLVYIAATVGLAVGGVRGRLIALVSCTIELIGVLVVGTLSIADRVAFPDATVWSRFGSGYGYVPLVLPFIGLWWIWRHKPQPTDS</sequence>
<keyword evidence="2" id="KW-0472">Membrane</keyword>
<feature type="transmembrane region" description="Helical" evidence="2">
    <location>
        <begin position="87"/>
        <end position="107"/>
    </location>
</feature>
<gene>
    <name evidence="3" type="ORF">Apa02nite_015430</name>
</gene>
<proteinExistence type="predicted"/>